<evidence type="ECO:0000256" key="1">
    <source>
        <dbReference type="SAM" id="MobiDB-lite"/>
    </source>
</evidence>
<dbReference type="EMBL" id="KP339049">
    <property type="protein sequence ID" value="AJP61474.1"/>
    <property type="molecule type" value="Genomic_DNA"/>
</dbReference>
<dbReference type="OrthoDB" id="39951at10239"/>
<dbReference type="KEGG" id="vg:26644522"/>
<accession>A0A0C5KL40</accession>
<dbReference type="RefSeq" id="YP_009218368.1">
    <property type="nucleotide sequence ID" value="NC_029009.1"/>
</dbReference>
<proteinExistence type="predicted"/>
<evidence type="ECO:0000313" key="3">
    <source>
        <dbReference type="Proteomes" id="UP000032402"/>
    </source>
</evidence>
<evidence type="ECO:0000313" key="2">
    <source>
        <dbReference type="EMBL" id="AJP61474.1"/>
    </source>
</evidence>
<keyword evidence="3" id="KW-1185">Reference proteome</keyword>
<reference evidence="2 3" key="1">
    <citation type="journal article" date="2015" name="Appl. Environ. Microbiol.">
        <title>Targeting Enterococcus faecalis Biofilms with Phage Therapy.</title>
        <authorList>
            <person name="Khalifa L."/>
            <person name="Brosh Y."/>
            <person name="Gelman D."/>
            <person name="Coppenhagen-Glazer S."/>
            <person name="Beyth S."/>
            <person name="Poradosu-Cohen R."/>
            <person name="Que Y.A."/>
            <person name="Beyth N."/>
            <person name="Hazan R."/>
        </authorList>
    </citation>
    <scope>NUCLEOTIDE SEQUENCE [LARGE SCALE GENOMIC DNA]</scope>
</reference>
<dbReference type="GeneID" id="26644522"/>
<organism evidence="2 3">
    <name type="scientific">Enterococcus phage EFDG1</name>
    <dbReference type="NCBI Taxonomy" id="1597976"/>
    <lineage>
        <taxon>Viruses</taxon>
        <taxon>Duplodnaviria</taxon>
        <taxon>Heunggongvirae</taxon>
        <taxon>Uroviricota</taxon>
        <taxon>Caudoviricetes</taxon>
        <taxon>Herelleviridae</taxon>
        <taxon>Brockvirinae</taxon>
        <taxon>Schiekvirus</taxon>
        <taxon>Schiekvirus EFDG1</taxon>
    </lineage>
</organism>
<feature type="region of interest" description="Disordered" evidence="1">
    <location>
        <begin position="101"/>
        <end position="121"/>
    </location>
</feature>
<name>A0A0C5KL40_9CAUD</name>
<dbReference type="Proteomes" id="UP000032402">
    <property type="component" value="Segment"/>
</dbReference>
<protein>
    <submittedName>
        <fullName evidence="2">Uncharacterized protein</fullName>
    </submittedName>
</protein>
<sequence>MAERNFPEAIKTYYSYLRVPDLKEQVSSISIDFVENWTGQEERYVLDTLTSEIKPRLYSLETAYIIEGFSLPEKEVDVNVDELSKEVAEFFKKASTDLKEAIEASNDNQPSHSEDTEPIND</sequence>